<dbReference type="AlphaFoldDB" id="A0AAV7NR26"/>
<reference evidence="1" key="1">
    <citation type="journal article" date="2022" name="bioRxiv">
        <title>Sequencing and chromosome-scale assembly of the giantPleurodeles waltlgenome.</title>
        <authorList>
            <person name="Brown T."/>
            <person name="Elewa A."/>
            <person name="Iarovenko S."/>
            <person name="Subramanian E."/>
            <person name="Araus A.J."/>
            <person name="Petzold A."/>
            <person name="Susuki M."/>
            <person name="Suzuki K.-i.T."/>
            <person name="Hayashi T."/>
            <person name="Toyoda A."/>
            <person name="Oliveira C."/>
            <person name="Osipova E."/>
            <person name="Leigh N.D."/>
            <person name="Simon A."/>
            <person name="Yun M.H."/>
        </authorList>
    </citation>
    <scope>NUCLEOTIDE SEQUENCE</scope>
    <source>
        <strain evidence="1">20211129_DDA</strain>
        <tissue evidence="1">Liver</tissue>
    </source>
</reference>
<dbReference type="Proteomes" id="UP001066276">
    <property type="component" value="Chromosome 8"/>
</dbReference>
<gene>
    <name evidence="1" type="ORF">NDU88_005277</name>
</gene>
<keyword evidence="2" id="KW-1185">Reference proteome</keyword>
<protein>
    <submittedName>
        <fullName evidence="1">Uncharacterized protein</fullName>
    </submittedName>
</protein>
<sequence length="51" mass="6313">MLMRLLRCCVNNTIWLHQIWKLKNLMLKYQTNRSKWCMFHLTCSTCFLSFL</sequence>
<evidence type="ECO:0000313" key="1">
    <source>
        <dbReference type="EMBL" id="KAJ1117077.1"/>
    </source>
</evidence>
<organism evidence="1 2">
    <name type="scientific">Pleurodeles waltl</name>
    <name type="common">Iberian ribbed newt</name>
    <dbReference type="NCBI Taxonomy" id="8319"/>
    <lineage>
        <taxon>Eukaryota</taxon>
        <taxon>Metazoa</taxon>
        <taxon>Chordata</taxon>
        <taxon>Craniata</taxon>
        <taxon>Vertebrata</taxon>
        <taxon>Euteleostomi</taxon>
        <taxon>Amphibia</taxon>
        <taxon>Batrachia</taxon>
        <taxon>Caudata</taxon>
        <taxon>Salamandroidea</taxon>
        <taxon>Salamandridae</taxon>
        <taxon>Pleurodelinae</taxon>
        <taxon>Pleurodeles</taxon>
    </lineage>
</organism>
<comment type="caution">
    <text evidence="1">The sequence shown here is derived from an EMBL/GenBank/DDBJ whole genome shotgun (WGS) entry which is preliminary data.</text>
</comment>
<dbReference type="EMBL" id="JANPWB010000012">
    <property type="protein sequence ID" value="KAJ1117077.1"/>
    <property type="molecule type" value="Genomic_DNA"/>
</dbReference>
<name>A0AAV7NR26_PLEWA</name>
<feature type="non-terminal residue" evidence="1">
    <location>
        <position position="51"/>
    </location>
</feature>
<evidence type="ECO:0000313" key="2">
    <source>
        <dbReference type="Proteomes" id="UP001066276"/>
    </source>
</evidence>
<accession>A0AAV7NR26</accession>
<proteinExistence type="predicted"/>